<comment type="caution">
    <text evidence="1">The sequence shown here is derived from an EMBL/GenBank/DDBJ whole genome shotgun (WGS) entry which is preliminary data.</text>
</comment>
<protein>
    <recommendedName>
        <fullName evidence="3">Ribbon-helix-helix protein CopG domain-containing protein</fullName>
    </recommendedName>
</protein>
<name>A0A4Q0I1J4_9FIRM</name>
<accession>A0A4Q0I1J4</accession>
<dbReference type="OrthoDB" id="2085423at2"/>
<gene>
    <name evidence="1" type="ORF">EFD62_17305</name>
</gene>
<organism evidence="1 2">
    <name type="scientific">Acetivibrio mesophilus</name>
    <dbReference type="NCBI Taxonomy" id="2487273"/>
    <lineage>
        <taxon>Bacteria</taxon>
        <taxon>Bacillati</taxon>
        <taxon>Bacillota</taxon>
        <taxon>Clostridia</taxon>
        <taxon>Eubacteriales</taxon>
        <taxon>Oscillospiraceae</taxon>
        <taxon>Acetivibrio</taxon>
    </lineage>
</organism>
<sequence>MKIRYTTILPEDILNQTKEKAKEEGCGGNAIIEKALRLYFSSHLPNEVWEKSLESGWIKKVVLLDDGILFENIKCRKTITNYKKEEYTQEALKSRGWKKV</sequence>
<dbReference type="EMBL" id="RLII01000074">
    <property type="protein sequence ID" value="RXE57517.1"/>
    <property type="molecule type" value="Genomic_DNA"/>
</dbReference>
<evidence type="ECO:0000313" key="2">
    <source>
        <dbReference type="Proteomes" id="UP000289166"/>
    </source>
</evidence>
<dbReference type="Proteomes" id="UP000289166">
    <property type="component" value="Unassembled WGS sequence"/>
</dbReference>
<proteinExistence type="predicted"/>
<keyword evidence="2" id="KW-1185">Reference proteome</keyword>
<evidence type="ECO:0008006" key="3">
    <source>
        <dbReference type="Google" id="ProtNLM"/>
    </source>
</evidence>
<evidence type="ECO:0000313" key="1">
    <source>
        <dbReference type="EMBL" id="RXE57517.1"/>
    </source>
</evidence>
<dbReference type="RefSeq" id="WP_069193088.1">
    <property type="nucleotide sequence ID" value="NZ_RLII01000074.1"/>
</dbReference>
<reference evidence="2" key="1">
    <citation type="submission" date="2018-11" db="EMBL/GenBank/DDBJ databases">
        <title>Genome sequencing of a novel mesophilic and cellulolytic organism within the genus Hungateiclostridium.</title>
        <authorList>
            <person name="Rettenmaier R."/>
            <person name="Liebl W."/>
            <person name="Zverlov V."/>
        </authorList>
    </citation>
    <scope>NUCLEOTIDE SEQUENCE [LARGE SCALE GENOMIC DNA]</scope>
    <source>
        <strain evidence="2">N2K1</strain>
    </source>
</reference>
<dbReference type="AlphaFoldDB" id="A0A4Q0I1J4"/>